<dbReference type="Proteomes" id="UP000322667">
    <property type="component" value="Chromosome A03"/>
</dbReference>
<evidence type="ECO:0000256" key="1">
    <source>
        <dbReference type="SAM" id="MobiDB-lite"/>
    </source>
</evidence>
<reference evidence="2 3" key="1">
    <citation type="submission" date="2019-07" db="EMBL/GenBank/DDBJ databases">
        <title>WGS assembly of Gossypium tomentosum.</title>
        <authorList>
            <person name="Chen Z.J."/>
            <person name="Sreedasyam A."/>
            <person name="Ando A."/>
            <person name="Song Q."/>
            <person name="De L."/>
            <person name="Hulse-Kemp A."/>
            <person name="Ding M."/>
            <person name="Ye W."/>
            <person name="Kirkbride R."/>
            <person name="Jenkins J."/>
            <person name="Plott C."/>
            <person name="Lovell J."/>
            <person name="Lin Y.-M."/>
            <person name="Vaughn R."/>
            <person name="Liu B."/>
            <person name="Li W."/>
            <person name="Simpson S."/>
            <person name="Scheffler B."/>
            <person name="Saski C."/>
            <person name="Grover C."/>
            <person name="Hu G."/>
            <person name="Conover J."/>
            <person name="Carlson J."/>
            <person name="Shu S."/>
            <person name="Boston L."/>
            <person name="Williams M."/>
            <person name="Peterson D."/>
            <person name="Mcgee K."/>
            <person name="Jones D."/>
            <person name="Wendel J."/>
            <person name="Stelly D."/>
            <person name="Grimwood J."/>
            <person name="Schmutz J."/>
        </authorList>
    </citation>
    <scope>NUCLEOTIDE SEQUENCE [LARGE SCALE GENOMIC DNA]</scope>
    <source>
        <strain evidence="2">7179.01</strain>
    </source>
</reference>
<feature type="region of interest" description="Disordered" evidence="1">
    <location>
        <begin position="1"/>
        <end position="82"/>
    </location>
</feature>
<evidence type="ECO:0000313" key="2">
    <source>
        <dbReference type="EMBL" id="TYI37755.1"/>
    </source>
</evidence>
<evidence type="ECO:0000313" key="3">
    <source>
        <dbReference type="Proteomes" id="UP000322667"/>
    </source>
</evidence>
<feature type="compositionally biased region" description="Polar residues" evidence="1">
    <location>
        <begin position="70"/>
        <end position="82"/>
    </location>
</feature>
<sequence>MLLPVHSTTIHQSSSMSHIKPLTIPSKHKHQIPRVKHTEQSTSNPSYINYKPQNSAPTTEYLMTPPTPQPNSSLKVQPSLANSHHASIHQAWKLMNRHINSIHSHPSFLDR</sequence>
<name>A0A5D2RDA0_GOSTO</name>
<dbReference type="EMBL" id="CM017612">
    <property type="protein sequence ID" value="TYI37755.1"/>
    <property type="molecule type" value="Genomic_DNA"/>
</dbReference>
<accession>A0A5D2RDA0</accession>
<proteinExistence type="predicted"/>
<organism evidence="2 3">
    <name type="scientific">Gossypium tomentosum</name>
    <name type="common">Hawaiian cotton</name>
    <name type="synonym">Gossypium sandvicense</name>
    <dbReference type="NCBI Taxonomy" id="34277"/>
    <lineage>
        <taxon>Eukaryota</taxon>
        <taxon>Viridiplantae</taxon>
        <taxon>Streptophyta</taxon>
        <taxon>Embryophyta</taxon>
        <taxon>Tracheophyta</taxon>
        <taxon>Spermatophyta</taxon>
        <taxon>Magnoliopsida</taxon>
        <taxon>eudicotyledons</taxon>
        <taxon>Gunneridae</taxon>
        <taxon>Pentapetalae</taxon>
        <taxon>rosids</taxon>
        <taxon>malvids</taxon>
        <taxon>Malvales</taxon>
        <taxon>Malvaceae</taxon>
        <taxon>Malvoideae</taxon>
        <taxon>Gossypium</taxon>
    </lineage>
</organism>
<feature type="compositionally biased region" description="Polar residues" evidence="1">
    <location>
        <begin position="1"/>
        <end position="17"/>
    </location>
</feature>
<feature type="compositionally biased region" description="Polar residues" evidence="1">
    <location>
        <begin position="40"/>
        <end position="58"/>
    </location>
</feature>
<feature type="compositionally biased region" description="Basic residues" evidence="1">
    <location>
        <begin position="26"/>
        <end position="35"/>
    </location>
</feature>
<keyword evidence="3" id="KW-1185">Reference proteome</keyword>
<dbReference type="AlphaFoldDB" id="A0A5D2RDA0"/>
<gene>
    <name evidence="2" type="ORF">ES332_A03G235500v1</name>
</gene>
<protein>
    <submittedName>
        <fullName evidence="2">Uncharacterized protein</fullName>
    </submittedName>
</protein>